<accession>A0A8R1UQE6</accession>
<dbReference type="SUPFAM" id="SSF90112">
    <property type="entry name" value="Neurotransmitter-gated ion-channel transmembrane pore"/>
    <property type="match status" value="1"/>
</dbReference>
<dbReference type="InterPro" id="IPR036734">
    <property type="entry name" value="Neur_chan_lig-bd_sf"/>
</dbReference>
<feature type="transmembrane region" description="Helical" evidence="8">
    <location>
        <begin position="1149"/>
        <end position="1170"/>
    </location>
</feature>
<comment type="similarity">
    <text evidence="5">Belongs to the protein kinase superfamily. Ser/Thr protein kinase family. GCN2 subfamily.</text>
</comment>
<name>A0A8R1UQE6_PRIPA</name>
<feature type="domain" description="Protein kinase" evidence="9">
    <location>
        <begin position="606"/>
        <end position="959"/>
    </location>
</feature>
<dbReference type="FunFam" id="1.10.510.10:FF:001020">
    <property type="entry name" value="Transmembrane ion channel"/>
    <property type="match status" value="1"/>
</dbReference>
<dbReference type="SUPFAM" id="SSF63712">
    <property type="entry name" value="Nicotinic receptor ligand binding domain-like"/>
    <property type="match status" value="1"/>
</dbReference>
<dbReference type="PROSITE" id="PS00107">
    <property type="entry name" value="PROTEIN_KINASE_ATP"/>
    <property type="match status" value="1"/>
</dbReference>
<evidence type="ECO:0000313" key="10">
    <source>
        <dbReference type="EnsemblMetazoa" id="PPA36390.1"/>
    </source>
</evidence>
<evidence type="ECO:0000256" key="4">
    <source>
        <dbReference type="ARBA" id="ARBA00022840"/>
    </source>
</evidence>
<keyword evidence="1" id="KW-0808">Transferase</keyword>
<feature type="region of interest" description="Disordered" evidence="7">
    <location>
        <begin position="1245"/>
        <end position="1274"/>
    </location>
</feature>
<dbReference type="Gene3D" id="3.30.200.20">
    <property type="entry name" value="Phosphorylase Kinase, domain 1"/>
    <property type="match status" value="1"/>
</dbReference>
<dbReference type="InterPro" id="IPR017441">
    <property type="entry name" value="Protein_kinase_ATP_BS"/>
</dbReference>
<feature type="compositionally biased region" description="Low complexity" evidence="7">
    <location>
        <begin position="562"/>
        <end position="575"/>
    </location>
</feature>
<evidence type="ECO:0000256" key="8">
    <source>
        <dbReference type="SAM" id="Phobius"/>
    </source>
</evidence>
<dbReference type="Pfam" id="PF02931">
    <property type="entry name" value="Neur_chan_LBD"/>
    <property type="match status" value="1"/>
</dbReference>
<dbReference type="EnsemblMetazoa" id="PPA36390.1">
    <property type="protein sequence ID" value="PPA36390.1"/>
    <property type="gene ID" value="WBGene00274759"/>
</dbReference>
<dbReference type="Proteomes" id="UP000005239">
    <property type="component" value="Unassembled WGS sequence"/>
</dbReference>
<feature type="compositionally biased region" description="Low complexity" evidence="7">
    <location>
        <begin position="1254"/>
        <end position="1263"/>
    </location>
</feature>
<keyword evidence="8" id="KW-1133">Transmembrane helix</keyword>
<dbReference type="GO" id="GO:0005230">
    <property type="term" value="F:extracellular ligand-gated monoatomic ion channel activity"/>
    <property type="evidence" value="ECO:0007669"/>
    <property type="project" value="InterPro"/>
</dbReference>
<evidence type="ECO:0000256" key="2">
    <source>
        <dbReference type="ARBA" id="ARBA00022741"/>
    </source>
</evidence>
<dbReference type="AlphaFoldDB" id="A0A8R1UQE6"/>
<dbReference type="InterPro" id="IPR050339">
    <property type="entry name" value="CC_SR_Kinase"/>
</dbReference>
<evidence type="ECO:0000256" key="5">
    <source>
        <dbReference type="ARBA" id="ARBA00037982"/>
    </source>
</evidence>
<dbReference type="GO" id="GO:0005737">
    <property type="term" value="C:cytoplasm"/>
    <property type="evidence" value="ECO:0000318"/>
    <property type="project" value="GO_Central"/>
</dbReference>
<dbReference type="PANTHER" id="PTHR11042">
    <property type="entry name" value="EUKARYOTIC TRANSLATION INITIATION FACTOR 2-ALPHA KINASE EIF2-ALPHA KINASE -RELATED"/>
    <property type="match status" value="1"/>
</dbReference>
<dbReference type="GO" id="GO:0016020">
    <property type="term" value="C:membrane"/>
    <property type="evidence" value="ECO:0007669"/>
    <property type="project" value="InterPro"/>
</dbReference>
<dbReference type="GO" id="GO:0006446">
    <property type="term" value="P:regulation of translational initiation"/>
    <property type="evidence" value="ECO:0000318"/>
    <property type="project" value="GO_Central"/>
</dbReference>
<reference evidence="11" key="1">
    <citation type="journal article" date="2008" name="Nat. Genet.">
        <title>The Pristionchus pacificus genome provides a unique perspective on nematode lifestyle and parasitism.</title>
        <authorList>
            <person name="Dieterich C."/>
            <person name="Clifton S.W."/>
            <person name="Schuster L.N."/>
            <person name="Chinwalla A."/>
            <person name="Delehaunty K."/>
            <person name="Dinkelacker I."/>
            <person name="Fulton L."/>
            <person name="Fulton R."/>
            <person name="Godfrey J."/>
            <person name="Minx P."/>
            <person name="Mitreva M."/>
            <person name="Roeseler W."/>
            <person name="Tian H."/>
            <person name="Witte H."/>
            <person name="Yang S.P."/>
            <person name="Wilson R.K."/>
            <person name="Sommer R.J."/>
        </authorList>
    </citation>
    <scope>NUCLEOTIDE SEQUENCE [LARGE SCALE GENOMIC DNA]</scope>
    <source>
        <strain evidence="11">PS312</strain>
    </source>
</reference>
<dbReference type="GO" id="GO:0005634">
    <property type="term" value="C:nucleus"/>
    <property type="evidence" value="ECO:0000318"/>
    <property type="project" value="GO_Central"/>
</dbReference>
<feature type="transmembrane region" description="Helical" evidence="8">
    <location>
        <begin position="1116"/>
        <end position="1137"/>
    </location>
</feature>
<dbReference type="GO" id="GO:0005524">
    <property type="term" value="F:ATP binding"/>
    <property type="evidence" value="ECO:0007669"/>
    <property type="project" value="UniProtKB-UniRule"/>
</dbReference>
<keyword evidence="8" id="KW-0812">Transmembrane</keyword>
<sequence length="1274" mass="144109">MCDDPFTDGLQALSKKELNEKSLYLYGICHRWLVYTTSSGPEAPRISVRRRANVVEISVDSSAHIYAVPSSPFIYVCNGNLSNNSMKLYAFDMRTVQSLTPLEINCEMDPILGIMSGVISARGILNRSYDDNRYCLATAQLPPEYYAHNSAAISSERHSAPNRQNPSSAVPLEVPVEEVEDYRQQIEFAEMMSNRVQQPPPQEIANNGEIKLEFKAKFVLPEDTDAFQLENGTIFYLQHLESFSRLYVEIDGDEVDTNLYGASQIGAHGNAIYWCERDKRIIRAVLSDHGEISVEFVRDLLEDEKSLPRAFCTFRNVGLAYVYRMCDDPCADAIQGLSSEEMDEKGLYFRGICFDNLLYTTSSGPLIPEVSVRHSAKIVEINVDSSAQIYAVATSPFVYVSNRDKANGSIQLYVIDIRTMQNLPPLSINCDMDPILGVVNGVISARGCLNRAFGDKITYCLSSARLPHDYNSDVVAPKEISMEEMEEVRQLMAYAELMREKEKREKRPHEPRSRGPASIKAVRANNSAGGGRGNVYRDGFTVRTLYEETPDPMHQSTRRETTQPSTTTSGDSGIDSLNSLPDAFGGLRMGNASDLSDYSSKFLNEFTVRRILGEGGFGCVFQAVNDIDQAQYAVKRVAVDLVNVERALGEVRAMAQLDHPGIVRFHGAWIEQPPEGWQRAADERMLDRRDPFTTPPKLDYKENCVFIYIQMQMCKRSLAEWIANNNYESSRSVSTIKRWFKQLVTAVGYIHKKNLIHRDLKPSNILFADNDRLKLCDLGIATVRRKDGGIQTELTRTDIGTALYMSPEQIAFTSKYGSKTDVFSLGLILAELCIVMTSDDRAKIFDNYRHGKQSELVKDRKTSLFTDYDSTLAPMQRSGILYQPSRLHEVITIQNLTMDFNFSMMITYAKLTSMDEKSTQFSIVLGMMLVMWNDPRLIWNPQQFNNITHLYTTLQQIWFPNFHPCESSSITYLSLENNQAAKNVHLINLKFKIFPNGDVRTILQAEITYSCAFDTARFPFDRQSCLLCFALNGYDPGDVSFKAWNDPPALSADMSEWRVQINNETSSFDYCAHDLCMTLHYSIILSRNPEFWVGMIFMLGFLILIGLFFSGKENLVNNAINFGLTTMMSMMVVVGILNDSLSKIESIPSMGLFVLIQIAVTSVAVLAALVSDKIHTALWRSARRKNRDASRWWSFCRTITRDEYHLRILLFVIFSTLHIVNFVWLMEVRDLPYVVDPYVPRTTTTAPPPPFERASTSASTTTTLPPIRYEDGRG</sequence>
<dbReference type="PANTHER" id="PTHR11042:SF91">
    <property type="entry name" value="EUKARYOTIC TRANSLATION INITIATION FACTOR 2-ALPHA KINASE"/>
    <property type="match status" value="1"/>
</dbReference>
<keyword evidence="11" id="KW-1185">Reference proteome</keyword>
<feature type="region of interest" description="Disordered" evidence="7">
    <location>
        <begin position="500"/>
        <end position="533"/>
    </location>
</feature>
<feature type="binding site" evidence="6">
    <location>
        <position position="635"/>
    </location>
    <ligand>
        <name>ATP</name>
        <dbReference type="ChEBI" id="CHEBI:30616"/>
    </ligand>
</feature>
<dbReference type="PROSITE" id="PS50011">
    <property type="entry name" value="PROTEIN_KINASE_DOM"/>
    <property type="match status" value="1"/>
</dbReference>
<dbReference type="FunFam" id="2.70.170.10:FF:000104">
    <property type="entry name" value="Uncharacterized protein"/>
    <property type="match status" value="1"/>
</dbReference>
<feature type="transmembrane region" description="Helical" evidence="8">
    <location>
        <begin position="1208"/>
        <end position="1226"/>
    </location>
</feature>
<dbReference type="Gene3D" id="1.10.510.10">
    <property type="entry name" value="Transferase(Phosphotransferase) domain 1"/>
    <property type="match status" value="1"/>
</dbReference>
<dbReference type="FunFam" id="3.30.200.20:FF:000706">
    <property type="entry name" value="Protein kinase"/>
    <property type="match status" value="1"/>
</dbReference>
<dbReference type="InterPro" id="IPR000719">
    <property type="entry name" value="Prot_kinase_dom"/>
</dbReference>
<reference evidence="10" key="2">
    <citation type="submission" date="2022-06" db="UniProtKB">
        <authorList>
            <consortium name="EnsemblMetazoa"/>
        </authorList>
    </citation>
    <scope>IDENTIFICATION</scope>
    <source>
        <strain evidence="10">PS312</strain>
    </source>
</reference>
<feature type="transmembrane region" description="Helical" evidence="8">
    <location>
        <begin position="1091"/>
        <end position="1109"/>
    </location>
</feature>
<keyword evidence="2 6" id="KW-0547">Nucleotide-binding</keyword>
<dbReference type="SUPFAM" id="SSF56112">
    <property type="entry name" value="Protein kinase-like (PK-like)"/>
    <property type="match status" value="1"/>
</dbReference>
<feature type="compositionally biased region" description="Basic and acidic residues" evidence="7">
    <location>
        <begin position="500"/>
        <end position="513"/>
    </location>
</feature>
<dbReference type="InterPro" id="IPR011009">
    <property type="entry name" value="Kinase-like_dom_sf"/>
</dbReference>
<evidence type="ECO:0000259" key="9">
    <source>
        <dbReference type="PROSITE" id="PS50011"/>
    </source>
</evidence>
<dbReference type="Gene3D" id="2.70.170.10">
    <property type="entry name" value="Neurotransmitter-gated ion-channel ligand-binding domain"/>
    <property type="match status" value="1"/>
</dbReference>
<dbReference type="GO" id="GO:0004694">
    <property type="term" value="F:eukaryotic translation initiation factor 2alpha kinase activity"/>
    <property type="evidence" value="ECO:0000318"/>
    <property type="project" value="GO_Central"/>
</dbReference>
<evidence type="ECO:0000256" key="6">
    <source>
        <dbReference type="PROSITE-ProRule" id="PRU10141"/>
    </source>
</evidence>
<evidence type="ECO:0000313" key="11">
    <source>
        <dbReference type="Proteomes" id="UP000005239"/>
    </source>
</evidence>
<keyword evidence="4 6" id="KW-0067">ATP-binding</keyword>
<evidence type="ECO:0000256" key="7">
    <source>
        <dbReference type="SAM" id="MobiDB-lite"/>
    </source>
</evidence>
<keyword evidence="3" id="KW-0418">Kinase</keyword>
<dbReference type="CDD" id="cd18989">
    <property type="entry name" value="LGIC_ECD_cation"/>
    <property type="match status" value="1"/>
</dbReference>
<dbReference type="InterPro" id="IPR008271">
    <property type="entry name" value="Ser/Thr_kinase_AS"/>
</dbReference>
<dbReference type="InterPro" id="IPR006202">
    <property type="entry name" value="Neur_chan_lig-bd"/>
</dbReference>
<feature type="region of interest" description="Disordered" evidence="7">
    <location>
        <begin position="547"/>
        <end position="575"/>
    </location>
</feature>
<keyword evidence="8" id="KW-0472">Membrane</keyword>
<evidence type="ECO:0000256" key="1">
    <source>
        <dbReference type="ARBA" id="ARBA00022679"/>
    </source>
</evidence>
<gene>
    <name evidence="10" type="primary">WBGene00274759</name>
</gene>
<dbReference type="Pfam" id="PF00069">
    <property type="entry name" value="Pkinase"/>
    <property type="match status" value="1"/>
</dbReference>
<protein>
    <submittedName>
        <fullName evidence="10">Protein kinase domain-containing protein</fullName>
    </submittedName>
</protein>
<dbReference type="GO" id="GO:0017148">
    <property type="term" value="P:negative regulation of translation"/>
    <property type="evidence" value="ECO:0000318"/>
    <property type="project" value="GO_Central"/>
</dbReference>
<proteinExistence type="inferred from homology"/>
<dbReference type="PROSITE" id="PS00108">
    <property type="entry name" value="PROTEIN_KINASE_ST"/>
    <property type="match status" value="1"/>
</dbReference>
<dbReference type="FunFam" id="1.20.58.390:FF:000177">
    <property type="entry name" value="Uncharacterized protein"/>
    <property type="match status" value="1"/>
</dbReference>
<dbReference type="InterPro" id="IPR036719">
    <property type="entry name" value="Neuro-gated_channel_TM_sf"/>
</dbReference>
<dbReference type="SMART" id="SM00220">
    <property type="entry name" value="S_TKc"/>
    <property type="match status" value="1"/>
</dbReference>
<organism evidence="10 11">
    <name type="scientific">Pristionchus pacificus</name>
    <name type="common">Parasitic nematode worm</name>
    <dbReference type="NCBI Taxonomy" id="54126"/>
    <lineage>
        <taxon>Eukaryota</taxon>
        <taxon>Metazoa</taxon>
        <taxon>Ecdysozoa</taxon>
        <taxon>Nematoda</taxon>
        <taxon>Chromadorea</taxon>
        <taxon>Rhabditida</taxon>
        <taxon>Rhabditina</taxon>
        <taxon>Diplogasteromorpha</taxon>
        <taxon>Diplogasteroidea</taxon>
        <taxon>Neodiplogasteridae</taxon>
        <taxon>Pristionchus</taxon>
    </lineage>
</organism>
<evidence type="ECO:0000256" key="3">
    <source>
        <dbReference type="ARBA" id="ARBA00022777"/>
    </source>
</evidence>